<dbReference type="RefSeq" id="XP_799351.4">
    <property type="nucleotide sequence ID" value="XM_794258.5"/>
</dbReference>
<dbReference type="AlphaFoldDB" id="A0A7M7THH9"/>
<dbReference type="Gene3D" id="2.80.10.50">
    <property type="match status" value="1"/>
</dbReference>
<sequence length="241" mass="27171">MSRSQSVINVCTIQSSVCIAVFIYFSDCSWLSYSLDLLKNRQKHMETSHWMDTLYGWAPSTMKPKLEQRSYVHHSHNGFNGLHKVGVVARELHTGNIVQLESRATGGLLRVNSLTGKVDFNGIYGKQSQFVVRREGDDIISLRCVLSTSNFLILRNGILHANGKGDPQCRFKYHLSEDASSYMKFECLHNPNRFVSVHKKSNGNDDTRSVYSMRSMRSSGNGVEGQFRVVIVGHSNQSYAS</sequence>
<organism evidence="2 3">
    <name type="scientific">Strongylocentrotus purpuratus</name>
    <name type="common">Purple sea urchin</name>
    <dbReference type="NCBI Taxonomy" id="7668"/>
    <lineage>
        <taxon>Eukaryota</taxon>
        <taxon>Metazoa</taxon>
        <taxon>Echinodermata</taxon>
        <taxon>Eleutherozoa</taxon>
        <taxon>Echinozoa</taxon>
        <taxon>Echinoidea</taxon>
        <taxon>Euechinoidea</taxon>
        <taxon>Echinacea</taxon>
        <taxon>Camarodonta</taxon>
        <taxon>Echinidea</taxon>
        <taxon>Strongylocentrotidae</taxon>
        <taxon>Strongylocentrotus</taxon>
    </lineage>
</organism>
<evidence type="ECO:0008006" key="4">
    <source>
        <dbReference type="Google" id="ProtNLM"/>
    </source>
</evidence>
<dbReference type="OrthoDB" id="10023911at2759"/>
<dbReference type="InterPro" id="IPR008996">
    <property type="entry name" value="IL1/FGF"/>
</dbReference>
<dbReference type="GeneID" id="576204"/>
<dbReference type="InParanoid" id="A0A7M7THH9"/>
<keyword evidence="1" id="KW-0472">Membrane</keyword>
<reference evidence="3" key="1">
    <citation type="submission" date="2015-02" db="EMBL/GenBank/DDBJ databases">
        <title>Genome sequencing for Strongylocentrotus purpuratus.</title>
        <authorList>
            <person name="Murali S."/>
            <person name="Liu Y."/>
            <person name="Vee V."/>
            <person name="English A."/>
            <person name="Wang M."/>
            <person name="Skinner E."/>
            <person name="Han Y."/>
            <person name="Muzny D.M."/>
            <person name="Worley K.C."/>
            <person name="Gibbs R.A."/>
        </authorList>
    </citation>
    <scope>NUCLEOTIDE SEQUENCE</scope>
</reference>
<evidence type="ECO:0000313" key="2">
    <source>
        <dbReference type="EnsemblMetazoa" id="XP_799351"/>
    </source>
</evidence>
<keyword evidence="1" id="KW-0812">Transmembrane</keyword>
<evidence type="ECO:0000256" key="1">
    <source>
        <dbReference type="SAM" id="Phobius"/>
    </source>
</evidence>
<dbReference type="Proteomes" id="UP000007110">
    <property type="component" value="Unassembled WGS sequence"/>
</dbReference>
<dbReference type="SUPFAM" id="SSF50353">
    <property type="entry name" value="Cytokine"/>
    <property type="match status" value="1"/>
</dbReference>
<feature type="transmembrane region" description="Helical" evidence="1">
    <location>
        <begin position="7"/>
        <end position="25"/>
    </location>
</feature>
<keyword evidence="1" id="KW-1133">Transmembrane helix</keyword>
<name>A0A7M7THH9_STRPU</name>
<protein>
    <recommendedName>
        <fullName evidence="4">Fibroblast growth factor</fullName>
    </recommendedName>
</protein>
<evidence type="ECO:0000313" key="3">
    <source>
        <dbReference type="Proteomes" id="UP000007110"/>
    </source>
</evidence>
<accession>A0A7M7THH9</accession>
<dbReference type="OMA" id="MTEYSHW"/>
<dbReference type="EnsemblMetazoa" id="XM_794258">
    <property type="protein sequence ID" value="XP_799351"/>
    <property type="gene ID" value="LOC576204"/>
</dbReference>
<keyword evidence="3" id="KW-1185">Reference proteome</keyword>
<reference evidence="2" key="2">
    <citation type="submission" date="2021-01" db="UniProtKB">
        <authorList>
            <consortium name="EnsemblMetazoa"/>
        </authorList>
    </citation>
    <scope>IDENTIFICATION</scope>
</reference>
<proteinExistence type="predicted"/>